<dbReference type="AlphaFoldDB" id="A0A2G8KQR7"/>
<evidence type="ECO:0000313" key="7">
    <source>
        <dbReference type="Proteomes" id="UP000230750"/>
    </source>
</evidence>
<organism evidence="6 7">
    <name type="scientific">Stichopus japonicus</name>
    <name type="common">Sea cucumber</name>
    <dbReference type="NCBI Taxonomy" id="307972"/>
    <lineage>
        <taxon>Eukaryota</taxon>
        <taxon>Metazoa</taxon>
        <taxon>Echinodermata</taxon>
        <taxon>Eleutherozoa</taxon>
        <taxon>Echinozoa</taxon>
        <taxon>Holothuroidea</taxon>
        <taxon>Aspidochirotacea</taxon>
        <taxon>Aspidochirotida</taxon>
        <taxon>Stichopodidae</taxon>
        <taxon>Apostichopus</taxon>
    </lineage>
</organism>
<dbReference type="GO" id="GO:0016020">
    <property type="term" value="C:membrane"/>
    <property type="evidence" value="ECO:0007669"/>
    <property type="project" value="UniProtKB-SubCell"/>
</dbReference>
<feature type="domain" description="Ig-like" evidence="5">
    <location>
        <begin position="224"/>
        <end position="334"/>
    </location>
</feature>
<keyword evidence="7" id="KW-1185">Reference proteome</keyword>
<dbReference type="InterPro" id="IPR003599">
    <property type="entry name" value="Ig_sub"/>
</dbReference>
<sequence length="464" mass="51391">MASCACFLALVITILTVGFAKSVSDICQGDTLYGERGSRFEVECDITVEFIALFWYRGTDVDNGQLILRIDGGAKTVNVEGYDITDEGAMVINELQVEHEGPYLVRYLDNSGNPFDKTVSIYVRVSLRSNPSIEACGSSSHEICRSIEVNKLQNTLLCIAEETRPPVDLTWNAFNGEEQQSWYNNTLNITTSLFTSTSLLEYNPKNFNLEYFTCNVTGRAVQEPRPVGMFVKGSNEDGVDKQEVQFLKSGSDLILECPKNELGEWGVRYPNGTYDLLWRKYPEYEGGSCLDTDRCEVEEDGTLVVNKVTFRDEGDYMCVSRTGPSDRIVEYPVEVHVSPPLMKTVIKGCEDLDNCELNVANKGSLECSIFGSRPSIKPVIILDTTLTDIGVFLFDHTYSEEESTQPGTVDTKLSVEYDIPACSEVVSIECTPGNNEHEGNIDKSVVNLITAIAVVAKKGVDGQD</sequence>
<dbReference type="PROSITE" id="PS50835">
    <property type="entry name" value="IG_LIKE"/>
    <property type="match status" value="1"/>
</dbReference>
<dbReference type="InterPro" id="IPR013783">
    <property type="entry name" value="Ig-like_fold"/>
</dbReference>
<keyword evidence="4" id="KW-0732">Signal</keyword>
<dbReference type="InterPro" id="IPR007110">
    <property type="entry name" value="Ig-like_dom"/>
</dbReference>
<dbReference type="InterPro" id="IPR036179">
    <property type="entry name" value="Ig-like_dom_sf"/>
</dbReference>
<keyword evidence="3" id="KW-1015">Disulfide bond</keyword>
<comment type="subcellular location">
    <subcellularLocation>
        <location evidence="1">Membrane</location>
        <topology evidence="1">Single-pass membrane protein</topology>
    </subcellularLocation>
</comment>
<dbReference type="OrthoDB" id="8897154at2759"/>
<dbReference type="Gene3D" id="2.60.40.10">
    <property type="entry name" value="Immunoglobulins"/>
    <property type="match status" value="2"/>
</dbReference>
<name>A0A2G8KQR7_STIJA</name>
<protein>
    <recommendedName>
        <fullName evidence="5">Ig-like domain-containing protein</fullName>
    </recommendedName>
</protein>
<comment type="caution">
    <text evidence="6">The sequence shown here is derived from an EMBL/GenBank/DDBJ whole genome shotgun (WGS) entry which is preliminary data.</text>
</comment>
<dbReference type="EMBL" id="MRZV01000422">
    <property type="protein sequence ID" value="PIK50354.1"/>
    <property type="molecule type" value="Genomic_DNA"/>
</dbReference>
<dbReference type="SMART" id="SM00409">
    <property type="entry name" value="IG"/>
    <property type="match status" value="2"/>
</dbReference>
<dbReference type="InterPro" id="IPR013162">
    <property type="entry name" value="CD80_C2-set"/>
</dbReference>
<accession>A0A2G8KQR7</accession>
<evidence type="ECO:0000256" key="3">
    <source>
        <dbReference type="ARBA" id="ARBA00023157"/>
    </source>
</evidence>
<proteinExistence type="predicted"/>
<evidence type="ECO:0000259" key="5">
    <source>
        <dbReference type="PROSITE" id="PS50835"/>
    </source>
</evidence>
<gene>
    <name evidence="6" type="ORF">BSL78_12771</name>
</gene>
<evidence type="ECO:0000313" key="6">
    <source>
        <dbReference type="EMBL" id="PIK50354.1"/>
    </source>
</evidence>
<evidence type="ECO:0000256" key="4">
    <source>
        <dbReference type="SAM" id="SignalP"/>
    </source>
</evidence>
<evidence type="ECO:0000256" key="1">
    <source>
        <dbReference type="ARBA" id="ARBA00004167"/>
    </source>
</evidence>
<reference evidence="6 7" key="1">
    <citation type="journal article" date="2017" name="PLoS Biol.">
        <title>The sea cucumber genome provides insights into morphological evolution and visceral regeneration.</title>
        <authorList>
            <person name="Zhang X."/>
            <person name="Sun L."/>
            <person name="Yuan J."/>
            <person name="Sun Y."/>
            <person name="Gao Y."/>
            <person name="Zhang L."/>
            <person name="Li S."/>
            <person name="Dai H."/>
            <person name="Hamel J.F."/>
            <person name="Liu C."/>
            <person name="Yu Y."/>
            <person name="Liu S."/>
            <person name="Lin W."/>
            <person name="Guo K."/>
            <person name="Jin S."/>
            <person name="Xu P."/>
            <person name="Storey K.B."/>
            <person name="Huan P."/>
            <person name="Zhang T."/>
            <person name="Zhou Y."/>
            <person name="Zhang J."/>
            <person name="Lin C."/>
            <person name="Li X."/>
            <person name="Xing L."/>
            <person name="Huo D."/>
            <person name="Sun M."/>
            <person name="Wang L."/>
            <person name="Mercier A."/>
            <person name="Li F."/>
            <person name="Yang H."/>
            <person name="Xiang J."/>
        </authorList>
    </citation>
    <scope>NUCLEOTIDE SEQUENCE [LARGE SCALE GENOMIC DNA]</scope>
    <source>
        <strain evidence="6">Shaxun</strain>
        <tissue evidence="6">Muscle</tissue>
    </source>
</reference>
<evidence type="ECO:0000256" key="2">
    <source>
        <dbReference type="ARBA" id="ARBA00023136"/>
    </source>
</evidence>
<dbReference type="Pfam" id="PF08205">
    <property type="entry name" value="C2-set_2"/>
    <property type="match status" value="1"/>
</dbReference>
<dbReference type="SUPFAM" id="SSF48726">
    <property type="entry name" value="Immunoglobulin"/>
    <property type="match status" value="2"/>
</dbReference>
<keyword evidence="2" id="KW-0472">Membrane</keyword>
<dbReference type="Proteomes" id="UP000230750">
    <property type="component" value="Unassembled WGS sequence"/>
</dbReference>
<feature type="signal peptide" evidence="4">
    <location>
        <begin position="1"/>
        <end position="20"/>
    </location>
</feature>
<feature type="chain" id="PRO_5013668037" description="Ig-like domain-containing protein" evidence="4">
    <location>
        <begin position="21"/>
        <end position="464"/>
    </location>
</feature>